<dbReference type="AlphaFoldDB" id="A0A2M7VB09"/>
<feature type="modified residue" description="4-aspartylphosphate" evidence="3">
    <location>
        <position position="53"/>
    </location>
</feature>
<dbReference type="Gene3D" id="3.40.50.2300">
    <property type="match status" value="1"/>
</dbReference>
<evidence type="ECO:0000256" key="2">
    <source>
        <dbReference type="ARBA" id="ARBA00023012"/>
    </source>
</evidence>
<dbReference type="Proteomes" id="UP000231453">
    <property type="component" value="Unassembled WGS sequence"/>
</dbReference>
<dbReference type="PANTHER" id="PTHR44591">
    <property type="entry name" value="STRESS RESPONSE REGULATOR PROTEIN 1"/>
    <property type="match status" value="1"/>
</dbReference>
<evidence type="ECO:0000259" key="4">
    <source>
        <dbReference type="PROSITE" id="PS50110"/>
    </source>
</evidence>
<dbReference type="InterPro" id="IPR011006">
    <property type="entry name" value="CheY-like_superfamily"/>
</dbReference>
<proteinExistence type="predicted"/>
<dbReference type="CDD" id="cd00156">
    <property type="entry name" value="REC"/>
    <property type="match status" value="1"/>
</dbReference>
<dbReference type="PROSITE" id="PS50110">
    <property type="entry name" value="RESPONSE_REGULATORY"/>
    <property type="match status" value="1"/>
</dbReference>
<organism evidence="5 6">
    <name type="scientific">Candidatus Magasanikbacteria bacterium CG_4_10_14_0_2_um_filter_33_14</name>
    <dbReference type="NCBI Taxonomy" id="1974636"/>
    <lineage>
        <taxon>Bacteria</taxon>
        <taxon>Candidatus Magasanikiibacteriota</taxon>
    </lineage>
</organism>
<dbReference type="PANTHER" id="PTHR44591:SF14">
    <property type="entry name" value="PROTEIN PILG"/>
    <property type="match status" value="1"/>
</dbReference>
<dbReference type="Pfam" id="PF00072">
    <property type="entry name" value="Response_reg"/>
    <property type="match status" value="1"/>
</dbReference>
<evidence type="ECO:0000313" key="5">
    <source>
        <dbReference type="EMBL" id="PIZ96135.1"/>
    </source>
</evidence>
<reference evidence="6" key="1">
    <citation type="submission" date="2017-09" db="EMBL/GenBank/DDBJ databases">
        <title>Depth-based differentiation of microbial function through sediment-hosted aquifers and enrichment of novel symbionts in the deep terrestrial subsurface.</title>
        <authorList>
            <person name="Probst A.J."/>
            <person name="Ladd B."/>
            <person name="Jarett J.K."/>
            <person name="Geller-Mcgrath D.E."/>
            <person name="Sieber C.M.K."/>
            <person name="Emerson J.B."/>
            <person name="Anantharaman K."/>
            <person name="Thomas B.C."/>
            <person name="Malmstrom R."/>
            <person name="Stieglmeier M."/>
            <person name="Klingl A."/>
            <person name="Woyke T."/>
            <person name="Ryan C.M."/>
            <person name="Banfield J.F."/>
        </authorList>
    </citation>
    <scope>NUCLEOTIDE SEQUENCE [LARGE SCALE GENOMIC DNA]</scope>
</reference>
<comment type="caution">
    <text evidence="5">The sequence shown here is derived from an EMBL/GenBank/DDBJ whole genome shotgun (WGS) entry which is preliminary data.</text>
</comment>
<dbReference type="SMART" id="SM00448">
    <property type="entry name" value="REC"/>
    <property type="match status" value="1"/>
</dbReference>
<dbReference type="SUPFAM" id="SSF52172">
    <property type="entry name" value="CheY-like"/>
    <property type="match status" value="1"/>
</dbReference>
<feature type="domain" description="Response regulatory" evidence="4">
    <location>
        <begin position="4"/>
        <end position="121"/>
    </location>
</feature>
<gene>
    <name evidence="5" type="ORF">COX80_02290</name>
</gene>
<name>A0A2M7VB09_9BACT</name>
<protein>
    <recommendedName>
        <fullName evidence="4">Response regulatory domain-containing protein</fullName>
    </recommendedName>
</protein>
<evidence type="ECO:0000256" key="3">
    <source>
        <dbReference type="PROSITE-ProRule" id="PRU00169"/>
    </source>
</evidence>
<dbReference type="EMBL" id="PFPL01000033">
    <property type="protein sequence ID" value="PIZ96135.1"/>
    <property type="molecule type" value="Genomic_DNA"/>
</dbReference>
<keyword evidence="2" id="KW-0902">Two-component regulatory system</keyword>
<dbReference type="GO" id="GO:0000160">
    <property type="term" value="P:phosphorelay signal transduction system"/>
    <property type="evidence" value="ECO:0007669"/>
    <property type="project" value="UniProtKB-KW"/>
</dbReference>
<keyword evidence="1 3" id="KW-0597">Phosphoprotein</keyword>
<evidence type="ECO:0000313" key="6">
    <source>
        <dbReference type="Proteomes" id="UP000231453"/>
    </source>
</evidence>
<evidence type="ECO:0000256" key="1">
    <source>
        <dbReference type="ARBA" id="ARBA00022553"/>
    </source>
</evidence>
<dbReference type="InterPro" id="IPR001789">
    <property type="entry name" value="Sig_transdc_resp-reg_receiver"/>
</dbReference>
<accession>A0A2M7VB09</accession>
<dbReference type="InterPro" id="IPR050595">
    <property type="entry name" value="Bact_response_regulator"/>
</dbReference>
<sequence>MSKKILIVEDEKLELMALVARFKMEKFEVLEATNGEEGLKVALNKKPDFILSDIKMPIMSGIEMITKIRQSGSWGKEVPMIMLTSVVEAESIAQIVEQGVHDYIIKGAMDMDDVVTKVKEKLKKS</sequence>